<feature type="binding site" evidence="10">
    <location>
        <position position="171"/>
    </location>
    <ligand>
        <name>K(+)</name>
        <dbReference type="ChEBI" id="CHEBI:29103"/>
    </ligand>
</feature>
<comment type="cofactor">
    <cofactor evidence="10">
        <name>K(+)</name>
        <dbReference type="ChEBI" id="CHEBI:29103"/>
    </cofactor>
    <text evidence="10">Binds 1 potassium ion per subunit.</text>
</comment>
<feature type="binding site" evidence="10">
    <location>
        <position position="106"/>
    </location>
    <ligand>
        <name>K(+)</name>
        <dbReference type="ChEBI" id="CHEBI:29103"/>
    </ligand>
</feature>
<evidence type="ECO:0000259" key="12">
    <source>
        <dbReference type="PROSITE" id="PS51385"/>
    </source>
</evidence>
<keyword evidence="11" id="KW-0732">Signal</keyword>
<dbReference type="GO" id="GO:0046872">
    <property type="term" value="F:metal ion binding"/>
    <property type="evidence" value="ECO:0007669"/>
    <property type="project" value="UniProtKB-KW"/>
</dbReference>
<sequence>MRSCRRLLASLATPLALALSRAAFLPGGRAASPAASCSSIAMSAAPVPTLTASAAAALDEELMAQPGFSLDQLMELAGLSVAAAIEKHFPLETHPRVLAVCGPGNNGGDGLVAARHLTHFGRSVTVVLPKRNTKVPIFSNLVVQLGALGVPVLEQLPEGSELPARFDVILDAIFGFSFAGDARPPFDAILAALRDSTVPVASVDVPSGWDVDKGDVRGVGVRPAVLVSLTAPKGCAAGFGGAHYLGGRFVPPGIADKYSLRSLPAYPGAEQVVRLK</sequence>
<keyword evidence="9 10" id="KW-0413">Isomerase</keyword>
<evidence type="ECO:0000256" key="2">
    <source>
        <dbReference type="ARBA" id="ARBA00000909"/>
    </source>
</evidence>
<keyword evidence="5 10" id="KW-0547">Nucleotide-binding</keyword>
<evidence type="ECO:0000256" key="11">
    <source>
        <dbReference type="SAM" id="SignalP"/>
    </source>
</evidence>
<evidence type="ECO:0000256" key="6">
    <source>
        <dbReference type="ARBA" id="ARBA00022857"/>
    </source>
</evidence>
<feature type="binding site" evidence="10">
    <location>
        <position position="207"/>
    </location>
    <ligand>
        <name>K(+)</name>
        <dbReference type="ChEBI" id="CHEBI:29103"/>
    </ligand>
</feature>
<keyword evidence="7 10" id="KW-0630">Potassium</keyword>
<dbReference type="EMBL" id="JAGTXO010000026">
    <property type="protein sequence ID" value="KAG8461394.1"/>
    <property type="molecule type" value="Genomic_DNA"/>
</dbReference>
<feature type="chain" id="PRO_5035181662" description="NAD(P)H-hydrate epimerase" evidence="11">
    <location>
        <begin position="23"/>
        <end position="276"/>
    </location>
</feature>
<feature type="binding site" evidence="10">
    <location>
        <begin position="105"/>
        <end position="109"/>
    </location>
    <ligand>
        <name>(6S)-NADPHX</name>
        <dbReference type="ChEBI" id="CHEBI:64076"/>
    </ligand>
</feature>
<feature type="signal peptide" evidence="11">
    <location>
        <begin position="1"/>
        <end position="22"/>
    </location>
</feature>
<dbReference type="PANTHER" id="PTHR13232:SF10">
    <property type="entry name" value="NAD(P)H-HYDRATE EPIMERASE"/>
    <property type="match status" value="1"/>
</dbReference>
<comment type="catalytic activity">
    <reaction evidence="1 10">
        <text>(6R)-NADHX = (6S)-NADHX</text>
        <dbReference type="Rhea" id="RHEA:32215"/>
        <dbReference type="ChEBI" id="CHEBI:64074"/>
        <dbReference type="ChEBI" id="CHEBI:64075"/>
        <dbReference type="EC" id="5.1.99.6"/>
    </reaction>
</comment>
<keyword evidence="6" id="KW-0521">NADP</keyword>
<dbReference type="InterPro" id="IPR036652">
    <property type="entry name" value="YjeF_N_dom_sf"/>
</dbReference>
<keyword evidence="8 10" id="KW-0520">NAD</keyword>
<organism evidence="13 14">
    <name type="scientific">Diacronema lutheri</name>
    <name type="common">Unicellular marine alga</name>
    <name type="synonym">Monochrysis lutheri</name>
    <dbReference type="NCBI Taxonomy" id="2081491"/>
    <lineage>
        <taxon>Eukaryota</taxon>
        <taxon>Haptista</taxon>
        <taxon>Haptophyta</taxon>
        <taxon>Pavlovophyceae</taxon>
        <taxon>Pavlovales</taxon>
        <taxon>Pavlovaceae</taxon>
        <taxon>Diacronema</taxon>
    </lineage>
</organism>
<dbReference type="InterPro" id="IPR032976">
    <property type="entry name" value="YJEFN_prot_NAXE-like"/>
</dbReference>
<dbReference type="HAMAP" id="MF_01966">
    <property type="entry name" value="NADHX_epimerase"/>
    <property type="match status" value="1"/>
</dbReference>
<dbReference type="PROSITE" id="PS51385">
    <property type="entry name" value="YJEF_N"/>
    <property type="match status" value="1"/>
</dbReference>
<keyword evidence="4 10" id="KW-0479">Metal-binding</keyword>
<dbReference type="OMA" id="RHLFHYG"/>
<dbReference type="Gene3D" id="3.40.50.10260">
    <property type="entry name" value="YjeF N-terminal domain"/>
    <property type="match status" value="1"/>
</dbReference>
<dbReference type="OrthoDB" id="10064708at2759"/>
<evidence type="ECO:0000313" key="14">
    <source>
        <dbReference type="Proteomes" id="UP000751190"/>
    </source>
</evidence>
<dbReference type="GO" id="GO:0005739">
    <property type="term" value="C:mitochondrion"/>
    <property type="evidence" value="ECO:0007669"/>
    <property type="project" value="TreeGrafter"/>
</dbReference>
<dbReference type="Proteomes" id="UP000751190">
    <property type="component" value="Unassembled WGS sequence"/>
</dbReference>
<dbReference type="AlphaFoldDB" id="A0A8J6C5U8"/>
<keyword evidence="14" id="KW-1185">Reference proteome</keyword>
<evidence type="ECO:0000313" key="13">
    <source>
        <dbReference type="EMBL" id="KAG8461394.1"/>
    </source>
</evidence>
<feature type="domain" description="YjeF N-terminal" evidence="12">
    <location>
        <begin position="55"/>
        <end position="262"/>
    </location>
</feature>
<reference evidence="13" key="1">
    <citation type="submission" date="2021-05" db="EMBL/GenBank/DDBJ databases">
        <title>The genome of the haptophyte Pavlova lutheri (Diacronema luteri, Pavlovales) - a model for lipid biosynthesis in eukaryotic algae.</title>
        <authorList>
            <person name="Hulatt C.J."/>
            <person name="Posewitz M.C."/>
        </authorList>
    </citation>
    <scope>NUCLEOTIDE SEQUENCE</scope>
    <source>
        <strain evidence="13">NIVA-4/92</strain>
    </source>
</reference>
<dbReference type="SUPFAM" id="SSF64153">
    <property type="entry name" value="YjeF N-terminal domain-like"/>
    <property type="match status" value="1"/>
</dbReference>
<dbReference type="InterPro" id="IPR004443">
    <property type="entry name" value="YjeF_N_dom"/>
</dbReference>
<dbReference type="Pfam" id="PF03853">
    <property type="entry name" value="YjeF_N"/>
    <property type="match status" value="1"/>
</dbReference>
<dbReference type="GO" id="GO:0000166">
    <property type="term" value="F:nucleotide binding"/>
    <property type="evidence" value="ECO:0007669"/>
    <property type="project" value="UniProtKB-KW"/>
</dbReference>
<comment type="similarity">
    <text evidence="10">Belongs to the NnrE/AIBP family.</text>
</comment>
<evidence type="ECO:0000256" key="10">
    <source>
        <dbReference type="HAMAP-Rule" id="MF_03159"/>
    </source>
</evidence>
<accession>A0A8J6C5U8</accession>
<protein>
    <recommendedName>
        <fullName evidence="3 10">NAD(P)H-hydrate epimerase</fullName>
        <ecNumber evidence="3 10">5.1.99.6</ecNumber>
    </recommendedName>
    <alternativeName>
        <fullName evidence="10">NAD(P)HX epimerase</fullName>
    </alternativeName>
</protein>
<feature type="binding site" evidence="10">
    <location>
        <begin position="175"/>
        <end position="181"/>
    </location>
    <ligand>
        <name>(6S)-NADPHX</name>
        <dbReference type="ChEBI" id="CHEBI:64076"/>
    </ligand>
</feature>
<evidence type="ECO:0000256" key="9">
    <source>
        <dbReference type="ARBA" id="ARBA00023235"/>
    </source>
</evidence>
<feature type="binding site" evidence="10">
    <location>
        <position position="204"/>
    </location>
    <ligand>
        <name>(6S)-NADPHX</name>
        <dbReference type="ChEBI" id="CHEBI:64076"/>
    </ligand>
</feature>
<evidence type="ECO:0000256" key="4">
    <source>
        <dbReference type="ARBA" id="ARBA00022723"/>
    </source>
</evidence>
<evidence type="ECO:0000256" key="3">
    <source>
        <dbReference type="ARBA" id="ARBA00012228"/>
    </source>
</evidence>
<dbReference type="PANTHER" id="PTHR13232">
    <property type="entry name" value="NAD(P)H-HYDRATE EPIMERASE"/>
    <property type="match status" value="1"/>
</dbReference>
<evidence type="ECO:0000256" key="5">
    <source>
        <dbReference type="ARBA" id="ARBA00022741"/>
    </source>
</evidence>
<gene>
    <name evidence="13" type="ORF">KFE25_010581</name>
</gene>
<dbReference type="EC" id="5.1.99.6" evidence="3 10"/>
<evidence type="ECO:0000256" key="8">
    <source>
        <dbReference type="ARBA" id="ARBA00023027"/>
    </source>
</evidence>
<proteinExistence type="inferred from homology"/>
<comment type="caution">
    <text evidence="13">The sequence shown here is derived from an EMBL/GenBank/DDBJ whole genome shotgun (WGS) entry which is preliminary data.</text>
</comment>
<dbReference type="NCBIfam" id="TIGR00197">
    <property type="entry name" value="yjeF_nterm"/>
    <property type="match status" value="1"/>
</dbReference>
<comment type="function">
    <text evidence="10">Catalyzes the epimerization of the S- and R-forms of NAD(P)HX, a damaged form of NAD(P)H that is a result of enzymatic or heat-dependent hydration. This is a prerequisite for the S-specific NAD(P)H-hydrate dehydratase to allow the repair of both epimers of NAD(P)HX.</text>
</comment>
<evidence type="ECO:0000256" key="7">
    <source>
        <dbReference type="ARBA" id="ARBA00022958"/>
    </source>
</evidence>
<comment type="catalytic activity">
    <reaction evidence="2 10">
        <text>(6R)-NADPHX = (6S)-NADPHX</text>
        <dbReference type="Rhea" id="RHEA:32227"/>
        <dbReference type="ChEBI" id="CHEBI:64076"/>
        <dbReference type="ChEBI" id="CHEBI:64077"/>
        <dbReference type="EC" id="5.1.99.6"/>
    </reaction>
</comment>
<evidence type="ECO:0000256" key="1">
    <source>
        <dbReference type="ARBA" id="ARBA00000013"/>
    </source>
</evidence>
<comment type="caution">
    <text evidence="10">Lacks conserved residue(s) required for the propagation of feature annotation.</text>
</comment>
<name>A0A8J6C5U8_DIALT</name>
<dbReference type="GO" id="GO:0052856">
    <property type="term" value="F:NAD(P)HX epimerase activity"/>
    <property type="evidence" value="ECO:0007669"/>
    <property type="project" value="UniProtKB-UniRule"/>
</dbReference>